<evidence type="ECO:0000256" key="1">
    <source>
        <dbReference type="SAM" id="MobiDB-lite"/>
    </source>
</evidence>
<feature type="compositionally biased region" description="Low complexity" evidence="1">
    <location>
        <begin position="27"/>
        <end position="48"/>
    </location>
</feature>
<keyword evidence="2" id="KW-0732">Signal</keyword>
<feature type="signal peptide" evidence="2">
    <location>
        <begin position="1"/>
        <end position="23"/>
    </location>
</feature>
<accession>A0A6M0SC14</accession>
<dbReference type="RefSeq" id="WP_163666843.1">
    <property type="nucleotide sequence ID" value="NZ_QZCE01000002.1"/>
</dbReference>
<reference evidence="3 4" key="1">
    <citation type="journal article" date="2020" name="Microb. Ecol.">
        <title>Ecogenomics of the Marine Benthic Filamentous Cyanobacterium Adonisia.</title>
        <authorList>
            <person name="Walter J.M."/>
            <person name="Coutinho F.H."/>
            <person name="Leomil L."/>
            <person name="Hargreaves P.I."/>
            <person name="Campeao M.E."/>
            <person name="Vieira V.V."/>
            <person name="Silva B.S."/>
            <person name="Fistarol G.O."/>
            <person name="Salomon P.S."/>
            <person name="Sawabe T."/>
            <person name="Mino S."/>
            <person name="Hosokawa M."/>
            <person name="Miyashita H."/>
            <person name="Maruyama F."/>
            <person name="van Verk M.C."/>
            <person name="Dutilh B.E."/>
            <person name="Thompson C.C."/>
            <person name="Thompson F.L."/>
        </authorList>
    </citation>
    <scope>NUCLEOTIDE SEQUENCE [LARGE SCALE GENOMIC DNA]</scope>
    <source>
        <strain evidence="3 4">CCMR0082</strain>
    </source>
</reference>
<gene>
    <name evidence="3" type="ORF">D0962_23125</name>
</gene>
<dbReference type="EMBL" id="QZCE01000002">
    <property type="protein sequence ID" value="NEZ65613.1"/>
    <property type="molecule type" value="Genomic_DNA"/>
</dbReference>
<dbReference type="Proteomes" id="UP000473574">
    <property type="component" value="Unassembled WGS sequence"/>
</dbReference>
<evidence type="ECO:0000313" key="4">
    <source>
        <dbReference type="Proteomes" id="UP000473574"/>
    </source>
</evidence>
<dbReference type="AlphaFoldDB" id="A0A6M0SC14"/>
<evidence type="ECO:0000256" key="2">
    <source>
        <dbReference type="SAM" id="SignalP"/>
    </source>
</evidence>
<protein>
    <submittedName>
        <fullName evidence="3">Uncharacterized protein</fullName>
    </submittedName>
</protein>
<organism evidence="3 4">
    <name type="scientific">Adonisia turfae CCMR0082</name>
    <dbReference type="NCBI Taxonomy" id="2304604"/>
    <lineage>
        <taxon>Bacteria</taxon>
        <taxon>Bacillati</taxon>
        <taxon>Cyanobacteriota</taxon>
        <taxon>Adonisia</taxon>
        <taxon>Adonisia turfae</taxon>
    </lineage>
</organism>
<name>A0A6M0SC14_9CYAN</name>
<evidence type="ECO:0000313" key="3">
    <source>
        <dbReference type="EMBL" id="NEZ65613.1"/>
    </source>
</evidence>
<proteinExistence type="predicted"/>
<sequence length="91" mass="9761">MKIVQTTLITLSIIGLAAPVAIADPPGQQRSSSSQTTVTTTQEDGGVVVTTTENPQEMRIRTSNEEGVLDCEAKKDNRGQVILPFECDLSE</sequence>
<comment type="caution">
    <text evidence="3">The sequence shown here is derived from an EMBL/GenBank/DDBJ whole genome shotgun (WGS) entry which is preliminary data.</text>
</comment>
<feature type="region of interest" description="Disordered" evidence="1">
    <location>
        <begin position="24"/>
        <end position="48"/>
    </location>
</feature>
<feature type="chain" id="PRO_5026653619" evidence="2">
    <location>
        <begin position="24"/>
        <end position="91"/>
    </location>
</feature>